<dbReference type="InterPro" id="IPR009057">
    <property type="entry name" value="Homeodomain-like_sf"/>
</dbReference>
<proteinExistence type="predicted"/>
<dbReference type="STRING" id="1120976.SAMN03080606_02431"/>
<dbReference type="Pfam" id="PF00440">
    <property type="entry name" value="TetR_N"/>
    <property type="match status" value="1"/>
</dbReference>
<dbReference type="Proteomes" id="UP000198636">
    <property type="component" value="Unassembled WGS sequence"/>
</dbReference>
<dbReference type="InterPro" id="IPR036271">
    <property type="entry name" value="Tet_transcr_reg_TetR-rel_C_sf"/>
</dbReference>
<dbReference type="RefSeq" id="WP_091543721.1">
    <property type="nucleotide sequence ID" value="NZ_FMUS01000015.1"/>
</dbReference>
<dbReference type="GO" id="GO:0003677">
    <property type="term" value="F:DNA binding"/>
    <property type="evidence" value="ECO:0007669"/>
    <property type="project" value="UniProtKB-UniRule"/>
</dbReference>
<evidence type="ECO:0000313" key="5">
    <source>
        <dbReference type="Proteomes" id="UP000198636"/>
    </source>
</evidence>
<sequence length="200" mass="23588">MDIIDIKQKPSVKEKIIDAAWKLFLEQGYKDTTVNQIIETSKTSRGAFYHHFHGKEEILFYIAYYFDADYVNWLSSIKPNLKALDKLLEFNLFVMKNLEDSPYRPLLATLYGMQVITTGKRHIMNPEREYYKIVSSIMKEGIENGEITSHLSYLELTEWYSIIERGLTYDWCLSQGRYSLVQYGQRMIKSFIYSISNKDL</sequence>
<dbReference type="PRINTS" id="PR00455">
    <property type="entry name" value="HTHTETR"/>
</dbReference>
<dbReference type="Gene3D" id="1.10.357.10">
    <property type="entry name" value="Tetracycline Repressor, domain 2"/>
    <property type="match status" value="1"/>
</dbReference>
<organism evidence="4 5">
    <name type="scientific">Alkaliphilus peptidifermentans DSM 18978</name>
    <dbReference type="NCBI Taxonomy" id="1120976"/>
    <lineage>
        <taxon>Bacteria</taxon>
        <taxon>Bacillati</taxon>
        <taxon>Bacillota</taxon>
        <taxon>Clostridia</taxon>
        <taxon>Peptostreptococcales</taxon>
        <taxon>Natronincolaceae</taxon>
        <taxon>Alkaliphilus</taxon>
    </lineage>
</organism>
<name>A0A1G5IKC5_9FIRM</name>
<dbReference type="PANTHER" id="PTHR43479:SF11">
    <property type="entry name" value="ACREF_ENVCD OPERON REPRESSOR-RELATED"/>
    <property type="match status" value="1"/>
</dbReference>
<feature type="domain" description="HTH tetR-type" evidence="3">
    <location>
        <begin position="10"/>
        <end position="70"/>
    </location>
</feature>
<dbReference type="InterPro" id="IPR001647">
    <property type="entry name" value="HTH_TetR"/>
</dbReference>
<dbReference type="SUPFAM" id="SSF46689">
    <property type="entry name" value="Homeodomain-like"/>
    <property type="match status" value="1"/>
</dbReference>
<accession>A0A1G5IKC5</accession>
<dbReference type="Gene3D" id="1.10.10.60">
    <property type="entry name" value="Homeodomain-like"/>
    <property type="match status" value="1"/>
</dbReference>
<evidence type="ECO:0000256" key="1">
    <source>
        <dbReference type="ARBA" id="ARBA00023125"/>
    </source>
</evidence>
<dbReference type="SUPFAM" id="SSF48498">
    <property type="entry name" value="Tetracyclin repressor-like, C-terminal domain"/>
    <property type="match status" value="1"/>
</dbReference>
<dbReference type="EMBL" id="FMUS01000015">
    <property type="protein sequence ID" value="SCY76565.1"/>
    <property type="molecule type" value="Genomic_DNA"/>
</dbReference>
<dbReference type="PANTHER" id="PTHR43479">
    <property type="entry name" value="ACREF/ENVCD OPERON REPRESSOR-RELATED"/>
    <property type="match status" value="1"/>
</dbReference>
<protein>
    <submittedName>
        <fullName evidence="4">Transcriptional regulator, TetR family</fullName>
    </submittedName>
</protein>
<feature type="DNA-binding region" description="H-T-H motif" evidence="2">
    <location>
        <begin position="33"/>
        <end position="52"/>
    </location>
</feature>
<dbReference type="AlphaFoldDB" id="A0A1G5IKC5"/>
<dbReference type="PROSITE" id="PS50977">
    <property type="entry name" value="HTH_TETR_2"/>
    <property type="match status" value="1"/>
</dbReference>
<dbReference type="OrthoDB" id="494991at2"/>
<evidence type="ECO:0000256" key="2">
    <source>
        <dbReference type="PROSITE-ProRule" id="PRU00335"/>
    </source>
</evidence>
<evidence type="ECO:0000259" key="3">
    <source>
        <dbReference type="PROSITE" id="PS50977"/>
    </source>
</evidence>
<evidence type="ECO:0000313" key="4">
    <source>
        <dbReference type="EMBL" id="SCY76565.1"/>
    </source>
</evidence>
<gene>
    <name evidence="4" type="ORF">SAMN03080606_02431</name>
</gene>
<dbReference type="InterPro" id="IPR050624">
    <property type="entry name" value="HTH-type_Tx_Regulator"/>
</dbReference>
<keyword evidence="1 2" id="KW-0238">DNA-binding</keyword>
<reference evidence="4 5" key="1">
    <citation type="submission" date="2016-10" db="EMBL/GenBank/DDBJ databases">
        <authorList>
            <person name="de Groot N.N."/>
        </authorList>
    </citation>
    <scope>NUCLEOTIDE SEQUENCE [LARGE SCALE GENOMIC DNA]</scope>
    <source>
        <strain evidence="4 5">DSM 18978</strain>
    </source>
</reference>
<keyword evidence="5" id="KW-1185">Reference proteome</keyword>